<comment type="caution">
    <text evidence="1">The sequence shown here is derived from an EMBL/GenBank/DDBJ whole genome shotgun (WGS) entry which is preliminary data.</text>
</comment>
<keyword evidence="2" id="KW-1185">Reference proteome</keyword>
<accession>A0A0V1GEN5</accession>
<name>A0A0V1GEN5_9BILA</name>
<sequence>MKELKSGINEFCEMANMPGVVENGETKMGPTL</sequence>
<dbReference type="EMBL" id="JYDP01003069">
    <property type="protein sequence ID" value="KRY96195.1"/>
    <property type="molecule type" value="Genomic_DNA"/>
</dbReference>
<gene>
    <name evidence="1" type="ORF">T11_16818</name>
</gene>
<dbReference type="AlphaFoldDB" id="A0A0V1GEN5"/>
<dbReference type="Proteomes" id="UP000055024">
    <property type="component" value="Unassembled WGS sequence"/>
</dbReference>
<proteinExistence type="predicted"/>
<protein>
    <submittedName>
        <fullName evidence="1">Uncharacterized protein</fullName>
    </submittedName>
</protein>
<dbReference type="OrthoDB" id="10456476at2759"/>
<organism evidence="1 2">
    <name type="scientific">Trichinella zimbabwensis</name>
    <dbReference type="NCBI Taxonomy" id="268475"/>
    <lineage>
        <taxon>Eukaryota</taxon>
        <taxon>Metazoa</taxon>
        <taxon>Ecdysozoa</taxon>
        <taxon>Nematoda</taxon>
        <taxon>Enoplea</taxon>
        <taxon>Dorylaimia</taxon>
        <taxon>Trichinellida</taxon>
        <taxon>Trichinellidae</taxon>
        <taxon>Trichinella</taxon>
    </lineage>
</organism>
<reference evidence="1 2" key="1">
    <citation type="submission" date="2015-01" db="EMBL/GenBank/DDBJ databases">
        <title>Evolution of Trichinella species and genotypes.</title>
        <authorList>
            <person name="Korhonen P.K."/>
            <person name="Edoardo P."/>
            <person name="Giuseppe L.R."/>
            <person name="Gasser R.B."/>
        </authorList>
    </citation>
    <scope>NUCLEOTIDE SEQUENCE [LARGE SCALE GENOMIC DNA]</scope>
    <source>
        <strain evidence="1">ISS1029</strain>
    </source>
</reference>
<evidence type="ECO:0000313" key="2">
    <source>
        <dbReference type="Proteomes" id="UP000055024"/>
    </source>
</evidence>
<evidence type="ECO:0000313" key="1">
    <source>
        <dbReference type="EMBL" id="KRY96195.1"/>
    </source>
</evidence>